<accession>A0AAW1JRS0</accession>
<proteinExistence type="predicted"/>
<feature type="compositionally biased region" description="Polar residues" evidence="1">
    <location>
        <begin position="25"/>
        <end position="39"/>
    </location>
</feature>
<protein>
    <submittedName>
        <fullName evidence="2">Uncharacterized protein</fullName>
    </submittedName>
</protein>
<feature type="region of interest" description="Disordered" evidence="1">
    <location>
        <begin position="25"/>
        <end position="74"/>
    </location>
</feature>
<gene>
    <name evidence="2" type="ORF">RND81_07G175500</name>
</gene>
<reference evidence="2" key="1">
    <citation type="submission" date="2024-03" db="EMBL/GenBank/DDBJ databases">
        <title>WGS assembly of Saponaria officinalis var. Norfolk2.</title>
        <authorList>
            <person name="Jenkins J."/>
            <person name="Shu S."/>
            <person name="Grimwood J."/>
            <person name="Barry K."/>
            <person name="Goodstein D."/>
            <person name="Schmutz J."/>
            <person name="Leebens-Mack J."/>
            <person name="Osbourn A."/>
        </authorList>
    </citation>
    <scope>NUCLEOTIDE SEQUENCE [LARGE SCALE GENOMIC DNA]</scope>
    <source>
        <strain evidence="2">JIC</strain>
    </source>
</reference>
<feature type="compositionally biased region" description="Basic residues" evidence="1">
    <location>
        <begin position="52"/>
        <end position="61"/>
    </location>
</feature>
<evidence type="ECO:0000256" key="1">
    <source>
        <dbReference type="SAM" id="MobiDB-lite"/>
    </source>
</evidence>
<organism evidence="2 3">
    <name type="scientific">Saponaria officinalis</name>
    <name type="common">Common soapwort</name>
    <name type="synonym">Lychnis saponaria</name>
    <dbReference type="NCBI Taxonomy" id="3572"/>
    <lineage>
        <taxon>Eukaryota</taxon>
        <taxon>Viridiplantae</taxon>
        <taxon>Streptophyta</taxon>
        <taxon>Embryophyta</taxon>
        <taxon>Tracheophyta</taxon>
        <taxon>Spermatophyta</taxon>
        <taxon>Magnoliopsida</taxon>
        <taxon>eudicotyledons</taxon>
        <taxon>Gunneridae</taxon>
        <taxon>Pentapetalae</taxon>
        <taxon>Caryophyllales</taxon>
        <taxon>Caryophyllaceae</taxon>
        <taxon>Caryophylleae</taxon>
        <taxon>Saponaria</taxon>
    </lineage>
</organism>
<dbReference type="AlphaFoldDB" id="A0AAW1JRS0"/>
<dbReference type="EMBL" id="JBDFQZ010000007">
    <property type="protein sequence ID" value="KAK9707144.1"/>
    <property type="molecule type" value="Genomic_DNA"/>
</dbReference>
<dbReference type="Proteomes" id="UP001443914">
    <property type="component" value="Unassembled WGS sequence"/>
</dbReference>
<name>A0AAW1JRS0_SAPOF</name>
<comment type="caution">
    <text evidence="2">The sequence shown here is derived from an EMBL/GenBank/DDBJ whole genome shotgun (WGS) entry which is preliminary data.</text>
</comment>
<evidence type="ECO:0000313" key="2">
    <source>
        <dbReference type="EMBL" id="KAK9707144.1"/>
    </source>
</evidence>
<evidence type="ECO:0000313" key="3">
    <source>
        <dbReference type="Proteomes" id="UP001443914"/>
    </source>
</evidence>
<sequence>MIFSNLYVFLFSYFCPTSKLRPTQRTSIAQHQESPLTTATKHRAPPVTAHHPSLRTTRHRREPVSDVRRQPVPDVCPSPSLLQLALLQSALPSNRPSHSHALHPSPLCFTAPTSVFNLALKLLCPNNGIASFPVFFFSLFYFHC</sequence>
<keyword evidence="3" id="KW-1185">Reference proteome</keyword>
<feature type="compositionally biased region" description="Basic and acidic residues" evidence="1">
    <location>
        <begin position="62"/>
        <end position="71"/>
    </location>
</feature>